<geneLocation type="mitochondrion" evidence="16"/>
<organism evidence="16">
    <name type="scientific">Protankyra bidentata</name>
    <dbReference type="NCBI Taxonomy" id="2904677"/>
    <lineage>
        <taxon>Eukaryota</taxon>
        <taxon>Metazoa</taxon>
        <taxon>Echinodermata</taxon>
        <taxon>Eleutherozoa</taxon>
        <taxon>Echinozoa</taxon>
        <taxon>Holothuroidea</taxon>
        <taxon>Apodacea</taxon>
        <taxon>Apodida</taxon>
        <taxon>Synaptidae</taxon>
        <taxon>Protankyra</taxon>
    </lineage>
</organism>
<accession>A0AAU7E3A4</accession>
<keyword evidence="14 15" id="KW-0472">Membrane</keyword>
<evidence type="ECO:0000256" key="10">
    <source>
        <dbReference type="ARBA" id="ARBA00022989"/>
    </source>
</evidence>
<keyword evidence="13 15" id="KW-0496">Mitochondrion</keyword>
<evidence type="ECO:0000256" key="8">
    <source>
        <dbReference type="ARBA" id="ARBA00022967"/>
    </source>
</evidence>
<comment type="subcellular location">
    <subcellularLocation>
        <location evidence="15">Mitochondrion inner membrane</location>
        <topology evidence="15">Multi-pass membrane protein</topology>
    </subcellularLocation>
    <subcellularLocation>
        <location evidence="1">Mitochondrion membrane</location>
        <topology evidence="1">Multi-pass membrane protein</topology>
    </subcellularLocation>
</comment>
<protein>
    <recommendedName>
        <fullName evidence="4 15">NADH-ubiquinone oxidoreductase chain 4L</fullName>
        <ecNumber evidence="3 15">7.1.1.2</ecNumber>
    </recommendedName>
</protein>
<dbReference type="InterPro" id="IPR001133">
    <property type="entry name" value="NADH_UbQ_OxRdtase_chain4L/K"/>
</dbReference>
<keyword evidence="7 15" id="KW-0812">Transmembrane</keyword>
<keyword evidence="12 15" id="KW-0830">Ubiquinone</keyword>
<dbReference type="GO" id="GO:0016651">
    <property type="term" value="F:oxidoreductase activity, acting on NAD(P)H"/>
    <property type="evidence" value="ECO:0007669"/>
    <property type="project" value="InterPro"/>
</dbReference>
<name>A0AAU7E3A4_9ECHN</name>
<dbReference type="GO" id="GO:0042773">
    <property type="term" value="P:ATP synthesis coupled electron transport"/>
    <property type="evidence" value="ECO:0007669"/>
    <property type="project" value="UniProtKB-UniRule"/>
</dbReference>
<sequence length="103" mass="11146">MFLLGAQFVFYFGLVIVFCGLLGILITRSYVISLFLCLEIIVIGLLFLLMFDSSFSLEGCWSYYCISLLAVNACEASAGLAMVVSLSRSHGSTLISSVNLLVG</sequence>
<feature type="transmembrane region" description="Helical" evidence="15">
    <location>
        <begin position="30"/>
        <end position="49"/>
    </location>
</feature>
<evidence type="ECO:0000256" key="9">
    <source>
        <dbReference type="ARBA" id="ARBA00022982"/>
    </source>
</evidence>
<feature type="transmembrane region" description="Helical" evidence="15">
    <location>
        <begin position="61"/>
        <end position="84"/>
    </location>
</feature>
<dbReference type="EC" id="7.1.1.2" evidence="3 15"/>
<reference evidence="16" key="1">
    <citation type="submission" date="2024-05" db="EMBL/GenBank/DDBJ databases">
        <authorList>
            <person name="Zheng S."/>
            <person name="Shi X."/>
        </authorList>
    </citation>
    <scope>NUCLEOTIDE SEQUENCE</scope>
</reference>
<evidence type="ECO:0000256" key="12">
    <source>
        <dbReference type="ARBA" id="ARBA00023075"/>
    </source>
</evidence>
<proteinExistence type="inferred from homology"/>
<dbReference type="GO" id="GO:0005743">
    <property type="term" value="C:mitochondrial inner membrane"/>
    <property type="evidence" value="ECO:0007669"/>
    <property type="project" value="UniProtKB-SubCell"/>
</dbReference>
<dbReference type="InterPro" id="IPR039428">
    <property type="entry name" value="NUOK/Mnh_C1-like"/>
</dbReference>
<keyword evidence="10 15" id="KW-1133">Transmembrane helix</keyword>
<evidence type="ECO:0000256" key="2">
    <source>
        <dbReference type="ARBA" id="ARBA00010519"/>
    </source>
</evidence>
<comment type="similarity">
    <text evidence="2 15">Belongs to the complex I subunit 4L family.</text>
</comment>
<keyword evidence="11 15" id="KW-0520">NAD</keyword>
<dbReference type="EMBL" id="PP853087">
    <property type="protein sequence ID" value="XBH50155.1"/>
    <property type="molecule type" value="Genomic_DNA"/>
</dbReference>
<comment type="function">
    <text evidence="15">Core subunit of the mitochondrial membrane respiratory chain NADH dehydrogenase (Complex I) which catalyzes electron transfer from NADH through the respiratory chain, using ubiquinone as an electron acceptor.</text>
</comment>
<keyword evidence="9 15" id="KW-0249">Electron transport</keyword>
<dbReference type="Gene3D" id="1.10.287.3510">
    <property type="match status" value="1"/>
</dbReference>
<comment type="catalytic activity">
    <reaction evidence="15">
        <text>a ubiquinone + NADH + 5 H(+)(in) = a ubiquinol + NAD(+) + 4 H(+)(out)</text>
        <dbReference type="Rhea" id="RHEA:29091"/>
        <dbReference type="Rhea" id="RHEA-COMP:9565"/>
        <dbReference type="Rhea" id="RHEA-COMP:9566"/>
        <dbReference type="ChEBI" id="CHEBI:15378"/>
        <dbReference type="ChEBI" id="CHEBI:16389"/>
        <dbReference type="ChEBI" id="CHEBI:17976"/>
        <dbReference type="ChEBI" id="CHEBI:57540"/>
        <dbReference type="ChEBI" id="CHEBI:57945"/>
        <dbReference type="EC" id="7.1.1.2"/>
    </reaction>
</comment>
<keyword evidence="15" id="KW-0999">Mitochondrion inner membrane</keyword>
<evidence type="ECO:0000256" key="6">
    <source>
        <dbReference type="ARBA" id="ARBA00022660"/>
    </source>
</evidence>
<keyword evidence="6 15" id="KW-0679">Respiratory chain</keyword>
<evidence type="ECO:0000256" key="15">
    <source>
        <dbReference type="RuleBase" id="RU004419"/>
    </source>
</evidence>
<dbReference type="AlphaFoldDB" id="A0AAU7E3A4"/>
<dbReference type="GO" id="GO:0030964">
    <property type="term" value="C:NADH dehydrogenase complex"/>
    <property type="evidence" value="ECO:0007669"/>
    <property type="project" value="TreeGrafter"/>
</dbReference>
<evidence type="ECO:0000256" key="1">
    <source>
        <dbReference type="ARBA" id="ARBA00004225"/>
    </source>
</evidence>
<feature type="transmembrane region" description="Helical" evidence="15">
    <location>
        <begin position="6"/>
        <end position="25"/>
    </location>
</feature>
<evidence type="ECO:0000256" key="5">
    <source>
        <dbReference type="ARBA" id="ARBA00022448"/>
    </source>
</evidence>
<evidence type="ECO:0000256" key="7">
    <source>
        <dbReference type="ARBA" id="ARBA00022692"/>
    </source>
</evidence>
<dbReference type="Pfam" id="PF00420">
    <property type="entry name" value="Oxidored_q2"/>
    <property type="match status" value="1"/>
</dbReference>
<dbReference type="GO" id="GO:0008137">
    <property type="term" value="F:NADH dehydrogenase (ubiquinone) activity"/>
    <property type="evidence" value="ECO:0007669"/>
    <property type="project" value="UniProtKB-EC"/>
</dbReference>
<evidence type="ECO:0000256" key="4">
    <source>
        <dbReference type="ARBA" id="ARBA00016612"/>
    </source>
</evidence>
<dbReference type="PANTHER" id="PTHR11434:SF0">
    <property type="entry name" value="NADH-UBIQUINONE OXIDOREDUCTASE CHAIN 4L"/>
    <property type="match status" value="1"/>
</dbReference>
<evidence type="ECO:0000256" key="13">
    <source>
        <dbReference type="ARBA" id="ARBA00023128"/>
    </source>
</evidence>
<evidence type="ECO:0000256" key="11">
    <source>
        <dbReference type="ARBA" id="ARBA00023027"/>
    </source>
</evidence>
<keyword evidence="5 15" id="KW-0813">Transport</keyword>
<evidence type="ECO:0000256" key="14">
    <source>
        <dbReference type="ARBA" id="ARBA00023136"/>
    </source>
</evidence>
<gene>
    <name evidence="16" type="primary">nad4L</name>
</gene>
<evidence type="ECO:0000313" key="16">
    <source>
        <dbReference type="EMBL" id="XBH50155.1"/>
    </source>
</evidence>
<evidence type="ECO:0000256" key="3">
    <source>
        <dbReference type="ARBA" id="ARBA00012944"/>
    </source>
</evidence>
<keyword evidence="8 15" id="KW-1278">Translocase</keyword>
<dbReference type="PANTHER" id="PTHR11434">
    <property type="entry name" value="NADH-UBIQUINONE OXIDOREDUCTASE SUBUNIT ND4L"/>
    <property type="match status" value="1"/>
</dbReference>